<name>A0A3G1DH04_PSEAI</name>
<geneLocation type="plasmid" evidence="1">
    <name>pHN39-SIM</name>
</geneLocation>
<reference evidence="1" key="1">
    <citation type="submission" date="2015-12" db="EMBL/GenBank/DDBJ databases">
        <title>The first report of fully sequenced SIM-encoding plasmid pHN39-SIM.</title>
        <authorList>
            <person name="Sun F."/>
            <person name="Zhou D."/>
            <person name="Wang Q."/>
            <person name="Feng J."/>
            <person name="Feng W."/>
            <person name="Luo W."/>
            <person name="Zhang D."/>
            <person name="Chen Y."/>
            <person name="Qiu X."/>
            <person name="Yin Z."/>
            <person name="Chen W."/>
            <person name="Xia P."/>
        </authorList>
    </citation>
    <scope>NUCLEOTIDE SEQUENCE</scope>
    <source>
        <strain evidence="1">HN39</strain>
        <plasmid evidence="1">pHN39-SIM</plasmid>
    </source>
</reference>
<dbReference type="AlphaFoldDB" id="A0A3G1DH04"/>
<protein>
    <submittedName>
        <fullName evidence="1">Uncharacterized protein</fullName>
    </submittedName>
</protein>
<dbReference type="EMBL" id="KU254577">
    <property type="protein sequence ID" value="AMP35966.1"/>
    <property type="molecule type" value="Genomic_DNA"/>
</dbReference>
<evidence type="ECO:0000313" key="1">
    <source>
        <dbReference type="EMBL" id="AMP35966.1"/>
    </source>
</evidence>
<organism evidence="1">
    <name type="scientific">Pseudomonas aeruginosa</name>
    <dbReference type="NCBI Taxonomy" id="287"/>
    <lineage>
        <taxon>Bacteria</taxon>
        <taxon>Pseudomonadati</taxon>
        <taxon>Pseudomonadota</taxon>
        <taxon>Gammaproteobacteria</taxon>
        <taxon>Pseudomonadales</taxon>
        <taxon>Pseudomonadaceae</taxon>
        <taxon>Pseudomonas</taxon>
    </lineage>
</organism>
<dbReference type="RefSeq" id="WP_023662257.1">
    <property type="nucleotide sequence ID" value="NZ_KU254577.1"/>
</dbReference>
<accession>A0A3G1DH04</accession>
<keyword evidence="1" id="KW-0614">Plasmid</keyword>
<proteinExistence type="predicted"/>
<sequence length="87" mass="9382">MSTRTPVAKLGKTINAASVEFKVGRTVYQVDVPAGTKCCYLVGGSNGGRWVVDDLSFLNPNSTLYHDAEHYGIPVPADNVTEAPRRT</sequence>